<feature type="compositionally biased region" description="Basic and acidic residues" evidence="1">
    <location>
        <begin position="873"/>
        <end position="883"/>
    </location>
</feature>
<evidence type="ECO:0000259" key="2">
    <source>
        <dbReference type="PROSITE" id="PS50020"/>
    </source>
</evidence>
<feature type="region of interest" description="Disordered" evidence="1">
    <location>
        <begin position="766"/>
        <end position="838"/>
    </location>
</feature>
<organism evidence="3 4">
    <name type="scientific">Cyclotella atomus</name>
    <dbReference type="NCBI Taxonomy" id="382360"/>
    <lineage>
        <taxon>Eukaryota</taxon>
        <taxon>Sar</taxon>
        <taxon>Stramenopiles</taxon>
        <taxon>Ochrophyta</taxon>
        <taxon>Bacillariophyta</taxon>
        <taxon>Coscinodiscophyceae</taxon>
        <taxon>Thalassiosirophycidae</taxon>
        <taxon>Stephanodiscales</taxon>
        <taxon>Stephanodiscaceae</taxon>
        <taxon>Cyclotella</taxon>
    </lineage>
</organism>
<feature type="compositionally biased region" description="Acidic residues" evidence="1">
    <location>
        <begin position="187"/>
        <end position="203"/>
    </location>
</feature>
<feature type="region of interest" description="Disordered" evidence="1">
    <location>
        <begin position="332"/>
        <end position="511"/>
    </location>
</feature>
<dbReference type="InterPro" id="IPR001202">
    <property type="entry name" value="WW_dom"/>
</dbReference>
<dbReference type="Proteomes" id="UP001530400">
    <property type="component" value="Unassembled WGS sequence"/>
</dbReference>
<feature type="compositionally biased region" description="Basic and acidic residues" evidence="1">
    <location>
        <begin position="772"/>
        <end position="782"/>
    </location>
</feature>
<feature type="compositionally biased region" description="Basic residues" evidence="1">
    <location>
        <begin position="1012"/>
        <end position="1021"/>
    </location>
</feature>
<feature type="region of interest" description="Disordered" evidence="1">
    <location>
        <begin position="162"/>
        <end position="295"/>
    </location>
</feature>
<comment type="caution">
    <text evidence="3">The sequence shown here is derived from an EMBL/GenBank/DDBJ whole genome shotgun (WGS) entry which is preliminary data.</text>
</comment>
<feature type="compositionally biased region" description="Basic and acidic residues" evidence="1">
    <location>
        <begin position="277"/>
        <end position="294"/>
    </location>
</feature>
<feature type="region of interest" description="Disordered" evidence="1">
    <location>
        <begin position="926"/>
        <end position="1021"/>
    </location>
</feature>
<dbReference type="SMART" id="SM00456">
    <property type="entry name" value="WW"/>
    <property type="match status" value="2"/>
</dbReference>
<dbReference type="Pfam" id="PF00397">
    <property type="entry name" value="WW"/>
    <property type="match status" value="2"/>
</dbReference>
<evidence type="ECO:0000256" key="1">
    <source>
        <dbReference type="SAM" id="MobiDB-lite"/>
    </source>
</evidence>
<dbReference type="PROSITE" id="PS50020">
    <property type="entry name" value="WW_DOMAIN_2"/>
    <property type="match status" value="2"/>
</dbReference>
<evidence type="ECO:0000313" key="4">
    <source>
        <dbReference type="Proteomes" id="UP001530400"/>
    </source>
</evidence>
<feature type="region of interest" description="Disordered" evidence="1">
    <location>
        <begin position="575"/>
        <end position="716"/>
    </location>
</feature>
<dbReference type="PROSITE" id="PS01159">
    <property type="entry name" value="WW_DOMAIN_1"/>
    <property type="match status" value="1"/>
</dbReference>
<accession>A0ABD3MW43</accession>
<feature type="compositionally biased region" description="Basic residues" evidence="1">
    <location>
        <begin position="469"/>
        <end position="478"/>
    </location>
</feature>
<feature type="compositionally biased region" description="Polar residues" evidence="1">
    <location>
        <begin position="34"/>
        <end position="46"/>
    </location>
</feature>
<feature type="domain" description="WW" evidence="2">
    <location>
        <begin position="545"/>
        <end position="573"/>
    </location>
</feature>
<dbReference type="CDD" id="cd00201">
    <property type="entry name" value="WW"/>
    <property type="match status" value="2"/>
</dbReference>
<feature type="region of interest" description="Disordered" evidence="1">
    <location>
        <begin position="1"/>
        <end position="74"/>
    </location>
</feature>
<reference evidence="3 4" key="1">
    <citation type="submission" date="2024-10" db="EMBL/GenBank/DDBJ databases">
        <title>Updated reference genomes for cyclostephanoid diatoms.</title>
        <authorList>
            <person name="Roberts W.R."/>
            <person name="Alverson A.J."/>
        </authorList>
    </citation>
    <scope>NUCLEOTIDE SEQUENCE [LARGE SCALE GENOMIC DNA]</scope>
    <source>
        <strain evidence="3 4">AJA010-31</strain>
    </source>
</reference>
<feature type="compositionally biased region" description="Low complexity" evidence="1">
    <location>
        <begin position="378"/>
        <end position="398"/>
    </location>
</feature>
<feature type="compositionally biased region" description="Polar residues" evidence="1">
    <location>
        <begin position="457"/>
        <end position="466"/>
    </location>
</feature>
<sequence>MQQLTPKSATMKILDRTTPTPTNTADNKPPRVSFATSPDKTIDSTPPSSPEHAAPTRASGTYKTDEAIEHDEDDEFIRSKPVKPLSALRVNKILCRVPSHGSNISDLSASLSPSYVRAKPAEVKEQSNPLYALLNACGIDEIGDLISASNNATNIMLASEKSAPKPKVPKNKKLDKPAVWGLAPSMEGDDDTDAEEASPDEAEGQMSTSVEYDNVELVLDESAFPPPPPPPSAGRRSPFSGNGILKKKVSDMVNKSGRYSPKSETANAAPSVIISPQEKKREPSPAQSDHRISHTYDVASFQNEMLRPSPVDLVLDDARLEAATAAVVAALAGSKGCEKEGNSARSSPADSIAGEVNQLPEDVVENHRVEKKTKSSKSSKGSKASKASAVSTESKASAQSTESTDKKSRSKSLPSEPSRKFLKGLPSFKRSKSAAKKGKNETEPQAEAEQAQEIAVESTTEISSAEPSKKKRFGKKKSASPTTETKDAPATVSPETIEDAKHWKATLDPNSSQTYYYHTKTKVTTWEKPAGFDEAQKLKEENKFWKATVDPNSGQTYYYHSKTKEVRWTKPAGFVEKKRKKKDASKEAAADSKKEKSENEAKAANVGDEVVAESVTDKASSPVNKEMKATEDVAAPSTPLNELKDDEPVVDEPTEPMNIEPKEAEDNSEQPPVVERVNSIEDAPFDEPISSRGARQDSPLDTTDDDTFGSLPSITNDVNALDMEPIDFTSRTKTFMSQTTDKTPRFNNLTTTVKNKDFTNTNIDVNVTSDSRAQHEEEDHPSSLDSSLASTDKHSPSKTRMAQVDAVASARAAADKLKSKNAQAAKNDSFDEEGSAVFDDWSDEVSELSGIGNEENAAMKKLLIGRSARKSKSSRDNRADKSSARNKSFHHTSRSGSDNAFSQQELDSFIAKDDWGSVSKYISEMRNNRQKATRTQPSTRQIQKAIKSHRRMESNDTGPRKKFGAKSQMQRDNMEDDYSESPSDSHSSNSNDISYDDSTFEEEESPRCTGLPKHRSRRQVT</sequence>
<dbReference type="EMBL" id="JALLPJ020001385">
    <property type="protein sequence ID" value="KAL3766477.1"/>
    <property type="molecule type" value="Genomic_DNA"/>
</dbReference>
<keyword evidence="4" id="KW-1185">Reference proteome</keyword>
<feature type="region of interest" description="Disordered" evidence="1">
    <location>
        <begin position="862"/>
        <end position="901"/>
    </location>
</feature>
<protein>
    <recommendedName>
        <fullName evidence="2">WW domain-containing protein</fullName>
    </recommendedName>
</protein>
<name>A0ABD3MW43_9STRA</name>
<dbReference type="SUPFAM" id="SSF51045">
    <property type="entry name" value="WW domain"/>
    <property type="match status" value="2"/>
</dbReference>
<feature type="compositionally biased region" description="Polar residues" evidence="1">
    <location>
        <begin position="933"/>
        <end position="942"/>
    </location>
</feature>
<dbReference type="AlphaFoldDB" id="A0ABD3MW43"/>
<dbReference type="InterPro" id="IPR036020">
    <property type="entry name" value="WW_dom_sf"/>
</dbReference>
<feature type="compositionally biased region" description="Low complexity" evidence="1">
    <location>
        <begin position="802"/>
        <end position="812"/>
    </location>
</feature>
<evidence type="ECO:0000313" key="3">
    <source>
        <dbReference type="EMBL" id="KAL3766477.1"/>
    </source>
</evidence>
<feature type="compositionally biased region" description="Polar residues" evidence="1">
    <location>
        <begin position="17"/>
        <end position="26"/>
    </location>
</feature>
<gene>
    <name evidence="3" type="ORF">ACHAWO_004652</name>
</gene>
<proteinExistence type="predicted"/>
<dbReference type="Gene3D" id="2.20.70.10">
    <property type="match status" value="2"/>
</dbReference>
<feature type="domain" description="WW" evidence="2">
    <location>
        <begin position="503"/>
        <end position="531"/>
    </location>
</feature>
<feature type="compositionally biased region" description="Low complexity" evidence="1">
    <location>
        <begin position="980"/>
        <end position="993"/>
    </location>
</feature>
<feature type="compositionally biased region" description="Basic and acidic residues" evidence="1">
    <location>
        <begin position="584"/>
        <end position="601"/>
    </location>
</feature>
<feature type="compositionally biased region" description="Acidic residues" evidence="1">
    <location>
        <begin position="994"/>
        <end position="1004"/>
    </location>
</feature>